<protein>
    <submittedName>
        <fullName evidence="1">Uncharacterized protein</fullName>
    </submittedName>
</protein>
<gene>
    <name evidence="1" type="ORF">BaRGS_00019849</name>
</gene>
<accession>A0ABD0KPW3</accession>
<dbReference type="Proteomes" id="UP001519460">
    <property type="component" value="Unassembled WGS sequence"/>
</dbReference>
<evidence type="ECO:0000313" key="1">
    <source>
        <dbReference type="EMBL" id="KAK7488892.1"/>
    </source>
</evidence>
<proteinExistence type="predicted"/>
<comment type="caution">
    <text evidence="1">The sequence shown here is derived from an EMBL/GenBank/DDBJ whole genome shotgun (WGS) entry which is preliminary data.</text>
</comment>
<reference evidence="1 2" key="1">
    <citation type="journal article" date="2023" name="Sci. Data">
        <title>Genome assembly of the Korean intertidal mud-creeper Batillaria attramentaria.</title>
        <authorList>
            <person name="Patra A.K."/>
            <person name="Ho P.T."/>
            <person name="Jun S."/>
            <person name="Lee S.J."/>
            <person name="Kim Y."/>
            <person name="Won Y.J."/>
        </authorList>
    </citation>
    <scope>NUCLEOTIDE SEQUENCE [LARGE SCALE GENOMIC DNA]</scope>
    <source>
        <strain evidence="1">Wonlab-2016</strain>
    </source>
</reference>
<sequence length="124" mass="13753">MIKTYLPFAESASTMAKHWSTPKTIQVTINCPLQRNIRRNQTAIFWKLPLGCSHLVTIELSTHTAKVEAEKTLYIKLPASPIPRSRRLVKSNRVIPLDAAGGAAGLGRQAILNRGWDKMSCGSR</sequence>
<evidence type="ECO:0000313" key="2">
    <source>
        <dbReference type="Proteomes" id="UP001519460"/>
    </source>
</evidence>
<dbReference type="AlphaFoldDB" id="A0ABD0KPW3"/>
<name>A0ABD0KPW3_9CAEN</name>
<keyword evidence="2" id="KW-1185">Reference proteome</keyword>
<dbReference type="EMBL" id="JACVVK020000145">
    <property type="protein sequence ID" value="KAK7488892.1"/>
    <property type="molecule type" value="Genomic_DNA"/>
</dbReference>
<organism evidence="1 2">
    <name type="scientific">Batillaria attramentaria</name>
    <dbReference type="NCBI Taxonomy" id="370345"/>
    <lineage>
        <taxon>Eukaryota</taxon>
        <taxon>Metazoa</taxon>
        <taxon>Spiralia</taxon>
        <taxon>Lophotrochozoa</taxon>
        <taxon>Mollusca</taxon>
        <taxon>Gastropoda</taxon>
        <taxon>Caenogastropoda</taxon>
        <taxon>Sorbeoconcha</taxon>
        <taxon>Cerithioidea</taxon>
        <taxon>Batillariidae</taxon>
        <taxon>Batillaria</taxon>
    </lineage>
</organism>